<dbReference type="Gene3D" id="3.30.1360.100">
    <property type="entry name" value="General secretion pathway protein M, EpsM"/>
    <property type="match status" value="1"/>
</dbReference>
<dbReference type="STRING" id="252474.B1A74_12610"/>
<dbReference type="RefSeq" id="WP_077244826.1">
    <property type="nucleotide sequence ID" value="NZ_MUZR01000061.1"/>
</dbReference>
<evidence type="ECO:0000256" key="11">
    <source>
        <dbReference type="SAM" id="MobiDB-lite"/>
    </source>
</evidence>
<keyword evidence="13" id="KW-1185">Reference proteome</keyword>
<evidence type="ECO:0000313" key="13">
    <source>
        <dbReference type="Proteomes" id="UP000189177"/>
    </source>
</evidence>
<dbReference type="OrthoDB" id="6120808at2"/>
<dbReference type="InterPro" id="IPR023229">
    <property type="entry name" value="T2SS_M_periplasmic_sf"/>
</dbReference>
<comment type="similarity">
    <text evidence="2 10">Belongs to the GSP M family.</text>
</comment>
<keyword evidence="3 10" id="KW-0813">Transport</keyword>
<organism evidence="12 13">
    <name type="scientific">Thioalkalivibrio halophilus</name>
    <dbReference type="NCBI Taxonomy" id="252474"/>
    <lineage>
        <taxon>Bacteria</taxon>
        <taxon>Pseudomonadati</taxon>
        <taxon>Pseudomonadota</taxon>
        <taxon>Gammaproteobacteria</taxon>
        <taxon>Chromatiales</taxon>
        <taxon>Ectothiorhodospiraceae</taxon>
        <taxon>Thioalkalivibrio</taxon>
    </lineage>
</organism>
<keyword evidence="5 10" id="KW-0997">Cell inner membrane</keyword>
<evidence type="ECO:0000256" key="1">
    <source>
        <dbReference type="ARBA" id="ARBA00004377"/>
    </source>
</evidence>
<reference evidence="12 13" key="1">
    <citation type="submission" date="2017-02" db="EMBL/GenBank/DDBJ databases">
        <title>Genomic diversity within the haloalkaliphilic genus Thioalkalivibrio.</title>
        <authorList>
            <person name="Ahn A.-C."/>
            <person name="Meier-Kolthoff J."/>
            <person name="Overmars L."/>
            <person name="Richter M."/>
            <person name="Woyke T."/>
            <person name="Sorokin D.Y."/>
            <person name="Muyzer G."/>
        </authorList>
    </citation>
    <scope>NUCLEOTIDE SEQUENCE [LARGE SCALE GENOMIC DNA]</scope>
    <source>
        <strain evidence="12 13">HL17</strain>
    </source>
</reference>
<accession>A0A1V2ZVG0</accession>
<evidence type="ECO:0000256" key="7">
    <source>
        <dbReference type="ARBA" id="ARBA00022927"/>
    </source>
</evidence>
<dbReference type="AlphaFoldDB" id="A0A1V2ZVG0"/>
<evidence type="ECO:0000256" key="5">
    <source>
        <dbReference type="ARBA" id="ARBA00022519"/>
    </source>
</evidence>
<evidence type="ECO:0000256" key="3">
    <source>
        <dbReference type="ARBA" id="ARBA00022448"/>
    </source>
</evidence>
<dbReference type="SUPFAM" id="SSF103054">
    <property type="entry name" value="General secretion pathway protein M, EpsM"/>
    <property type="match status" value="1"/>
</dbReference>
<evidence type="ECO:0000256" key="8">
    <source>
        <dbReference type="ARBA" id="ARBA00022989"/>
    </source>
</evidence>
<comment type="subcellular location">
    <subcellularLocation>
        <location evidence="1">Cell inner membrane</location>
        <topology evidence="1">Single-pass membrane protein</topology>
    </subcellularLocation>
</comment>
<dbReference type="GO" id="GO:0015628">
    <property type="term" value="P:protein secretion by the type II secretion system"/>
    <property type="evidence" value="ECO:0007669"/>
    <property type="project" value="InterPro"/>
</dbReference>
<dbReference type="GO" id="GO:0015627">
    <property type="term" value="C:type II protein secretion system complex"/>
    <property type="evidence" value="ECO:0007669"/>
    <property type="project" value="InterPro"/>
</dbReference>
<comment type="caution">
    <text evidence="12">The sequence shown here is derived from an EMBL/GenBank/DDBJ whole genome shotgun (WGS) entry which is preliminary data.</text>
</comment>
<sequence length="169" mass="18180">MREYWNNLRAREQRILLLGAGALAAALAFLFLVEPTLEARQQAEQRLAETRAQLSWMEARAETVAERADTGETTRGPRTGGRSGGSLLAHVDAAARAAGLAGPLQRVRPSGDGVSVLLEDAAFNELMLWLGELETEDGVVPVRVSLERGSRSGHVNAELQLEPADPDNG</sequence>
<dbReference type="InterPro" id="IPR007690">
    <property type="entry name" value="T2SS_GspM"/>
</dbReference>
<evidence type="ECO:0000256" key="10">
    <source>
        <dbReference type="PIRNR" id="PIRNR006291"/>
    </source>
</evidence>
<evidence type="ECO:0000313" key="12">
    <source>
        <dbReference type="EMBL" id="OOC09130.1"/>
    </source>
</evidence>
<protein>
    <recommendedName>
        <fullName evidence="10">Type II secretion system protein M</fullName>
        <shortName evidence="10">T2SS protein M</shortName>
    </recommendedName>
    <alternativeName>
        <fullName evidence="10">General secretion pathway protein M</fullName>
    </alternativeName>
</protein>
<keyword evidence="6" id="KW-0812">Transmembrane</keyword>
<dbReference type="Proteomes" id="UP000189177">
    <property type="component" value="Unassembled WGS sequence"/>
</dbReference>
<keyword evidence="8" id="KW-1133">Transmembrane helix</keyword>
<feature type="region of interest" description="Disordered" evidence="11">
    <location>
        <begin position="64"/>
        <end position="84"/>
    </location>
</feature>
<dbReference type="PIRSF" id="PIRSF006291">
    <property type="entry name" value="GspM"/>
    <property type="match status" value="1"/>
</dbReference>
<evidence type="ECO:0000256" key="6">
    <source>
        <dbReference type="ARBA" id="ARBA00022692"/>
    </source>
</evidence>
<dbReference type="Pfam" id="PF04612">
    <property type="entry name" value="T2SSM"/>
    <property type="match status" value="1"/>
</dbReference>
<dbReference type="GO" id="GO:0005886">
    <property type="term" value="C:plasma membrane"/>
    <property type="evidence" value="ECO:0007669"/>
    <property type="project" value="UniProtKB-SubCell"/>
</dbReference>
<keyword evidence="4 10" id="KW-1003">Cell membrane</keyword>
<evidence type="ECO:0000256" key="9">
    <source>
        <dbReference type="ARBA" id="ARBA00023136"/>
    </source>
</evidence>
<keyword evidence="7 10" id="KW-0653">Protein transport</keyword>
<gene>
    <name evidence="12" type="ORF">B1A74_12610</name>
</gene>
<proteinExistence type="inferred from homology"/>
<evidence type="ECO:0000256" key="4">
    <source>
        <dbReference type="ARBA" id="ARBA00022475"/>
    </source>
</evidence>
<evidence type="ECO:0000256" key="2">
    <source>
        <dbReference type="ARBA" id="ARBA00010637"/>
    </source>
</evidence>
<comment type="function">
    <text evidence="10">Inner membrane component of the type II secretion system required for the energy-dependent secretion of extracellular factors such as proteases and toxins from the periplasm.</text>
</comment>
<dbReference type="EMBL" id="MUZR01000061">
    <property type="protein sequence ID" value="OOC09130.1"/>
    <property type="molecule type" value="Genomic_DNA"/>
</dbReference>
<name>A0A1V2ZVG0_9GAMM</name>
<keyword evidence="9 10" id="KW-0472">Membrane</keyword>